<dbReference type="EMBL" id="JYDL01000140">
    <property type="protein sequence ID" value="KRX15092.1"/>
    <property type="molecule type" value="Genomic_DNA"/>
</dbReference>
<organism evidence="1 2">
    <name type="scientific">Trichinella nelsoni</name>
    <dbReference type="NCBI Taxonomy" id="6336"/>
    <lineage>
        <taxon>Eukaryota</taxon>
        <taxon>Metazoa</taxon>
        <taxon>Ecdysozoa</taxon>
        <taxon>Nematoda</taxon>
        <taxon>Enoplea</taxon>
        <taxon>Dorylaimia</taxon>
        <taxon>Trichinellida</taxon>
        <taxon>Trichinellidae</taxon>
        <taxon>Trichinella</taxon>
    </lineage>
</organism>
<dbReference type="EMBL" id="JYDL01000140">
    <property type="protein sequence ID" value="KRX15095.1"/>
    <property type="molecule type" value="Genomic_DNA"/>
</dbReference>
<dbReference type="AlphaFoldDB" id="A0A0V0RKR0"/>
<evidence type="ECO:0000313" key="1">
    <source>
        <dbReference type="EMBL" id="KRX15092.1"/>
    </source>
</evidence>
<evidence type="ECO:0000313" key="2">
    <source>
        <dbReference type="Proteomes" id="UP000054630"/>
    </source>
</evidence>
<sequence>MLCGSSAYPYHIVIYQAQQCEALYAIRNEKKFFFENFKISWARDLVVFAKIGDHGCLAYSLLYREQTTHSAGFPRHVVLSLLQSHRNAPLTAC</sequence>
<accession>A0A0V0RKR0</accession>
<protein>
    <submittedName>
        <fullName evidence="1">Uncharacterized protein</fullName>
    </submittedName>
</protein>
<keyword evidence="2" id="KW-1185">Reference proteome</keyword>
<dbReference type="Proteomes" id="UP000054630">
    <property type="component" value="Unassembled WGS sequence"/>
</dbReference>
<gene>
    <name evidence="1" type="ORF">T07_4339</name>
</gene>
<comment type="caution">
    <text evidence="1">The sequence shown here is derived from an EMBL/GenBank/DDBJ whole genome shotgun (WGS) entry which is preliminary data.</text>
</comment>
<proteinExistence type="predicted"/>
<reference evidence="1 2" key="1">
    <citation type="submission" date="2015-01" db="EMBL/GenBank/DDBJ databases">
        <title>Evolution of Trichinella species and genotypes.</title>
        <authorList>
            <person name="Korhonen P.K."/>
            <person name="Edoardo P."/>
            <person name="Giuseppe L.R."/>
            <person name="Gasser R.B."/>
        </authorList>
    </citation>
    <scope>NUCLEOTIDE SEQUENCE [LARGE SCALE GENOMIC DNA]</scope>
    <source>
        <strain evidence="1">ISS37</strain>
    </source>
</reference>
<name>A0A0V0RKR0_9BILA</name>